<organism evidence="3 4">
    <name type="scientific">Lepisosteus oculatus</name>
    <name type="common">Spotted gar</name>
    <dbReference type="NCBI Taxonomy" id="7918"/>
    <lineage>
        <taxon>Eukaryota</taxon>
        <taxon>Metazoa</taxon>
        <taxon>Chordata</taxon>
        <taxon>Craniata</taxon>
        <taxon>Vertebrata</taxon>
        <taxon>Euteleostomi</taxon>
        <taxon>Actinopterygii</taxon>
        <taxon>Neopterygii</taxon>
        <taxon>Holostei</taxon>
        <taxon>Semionotiformes</taxon>
        <taxon>Lepisosteidae</taxon>
        <taxon>Lepisosteus</taxon>
    </lineage>
</organism>
<dbReference type="OMA" id="WSKPEEY"/>
<dbReference type="SUPFAM" id="SSF49265">
    <property type="entry name" value="Fibronectin type III"/>
    <property type="match status" value="1"/>
</dbReference>
<dbReference type="Pfam" id="PF00041">
    <property type="entry name" value="fn3"/>
    <property type="match status" value="2"/>
</dbReference>
<proteinExistence type="predicted"/>
<reference evidence="3" key="2">
    <citation type="submission" date="2025-08" db="UniProtKB">
        <authorList>
            <consortium name="Ensembl"/>
        </authorList>
    </citation>
    <scope>IDENTIFICATION</scope>
</reference>
<reference evidence="3" key="3">
    <citation type="submission" date="2025-09" db="UniProtKB">
        <authorList>
            <consortium name="Ensembl"/>
        </authorList>
    </citation>
    <scope>IDENTIFICATION</scope>
</reference>
<dbReference type="HOGENOM" id="CLU_1075793_0_0_1"/>
<evidence type="ECO:0000313" key="3">
    <source>
        <dbReference type="Ensembl" id="ENSLOCP00000005533.1"/>
    </source>
</evidence>
<protein>
    <recommendedName>
        <fullName evidence="2">Fibronectin type-III domain-containing protein</fullName>
    </recommendedName>
</protein>
<dbReference type="InterPro" id="IPR013783">
    <property type="entry name" value="Ig-like_fold"/>
</dbReference>
<dbReference type="eggNOG" id="KOG3544">
    <property type="taxonomic scope" value="Eukaryota"/>
</dbReference>
<dbReference type="InParanoid" id="W5MAX4"/>
<dbReference type="InterPro" id="IPR050991">
    <property type="entry name" value="ECM_Regulatory_Proteins"/>
</dbReference>
<dbReference type="EMBL" id="AHAT01029718">
    <property type="status" value="NOT_ANNOTATED_CDS"/>
    <property type="molecule type" value="Genomic_DNA"/>
</dbReference>
<evidence type="ECO:0000313" key="4">
    <source>
        <dbReference type="Proteomes" id="UP000018468"/>
    </source>
</evidence>
<dbReference type="GeneTree" id="ENSGT00940000177179"/>
<dbReference type="PANTHER" id="PTHR46708:SF10">
    <property type="entry name" value="RECEPTOR-TYPE TYROSINE-PROTEIN PHOSPHATASE ETA-LIKE"/>
    <property type="match status" value="1"/>
</dbReference>
<sequence>NLTVLENALRFLCSIKKFSNPASVNISFFSHLVPGPITKLTASNITTSSLLLSWTAPSGNAGSYYRVEVSGPTAQSLTVSTSSVQITGLTPGSNYSLQVIVVAANNVNVGAPVSITIFTVPGSITNLTASNITTSSLLLSWTAPSGNVGSYRVEVSGPTAQTLTVSTSSVEITGLSPGSNYSLQVVAVAADSVTVGAPVSVTVLTRFPVTARLQLLVQSSTQINYSEQNIFLQELNTIIQKYVDALKFNITVKGIRRKN</sequence>
<dbReference type="AlphaFoldDB" id="W5MAX4"/>
<dbReference type="InterPro" id="IPR003961">
    <property type="entry name" value="FN3_dom"/>
</dbReference>
<keyword evidence="1" id="KW-0677">Repeat</keyword>
<dbReference type="SMART" id="SM00060">
    <property type="entry name" value="FN3"/>
    <property type="match status" value="2"/>
</dbReference>
<feature type="domain" description="Fibronectin type-III" evidence="2">
    <location>
        <begin position="36"/>
        <end position="122"/>
    </location>
</feature>
<evidence type="ECO:0000259" key="2">
    <source>
        <dbReference type="PROSITE" id="PS50853"/>
    </source>
</evidence>
<dbReference type="PANTHER" id="PTHR46708">
    <property type="entry name" value="TENASCIN"/>
    <property type="match status" value="1"/>
</dbReference>
<keyword evidence="4" id="KW-1185">Reference proteome</keyword>
<dbReference type="Bgee" id="ENSLOCG00000004618">
    <property type="expression patterns" value="Expressed in pharyngeal gill and 9 other cell types or tissues"/>
</dbReference>
<dbReference type="Gene3D" id="2.60.40.10">
    <property type="entry name" value="Immunoglobulins"/>
    <property type="match status" value="2"/>
</dbReference>
<reference evidence="4" key="1">
    <citation type="submission" date="2011-12" db="EMBL/GenBank/DDBJ databases">
        <title>The Draft Genome of Lepisosteus oculatus.</title>
        <authorList>
            <consortium name="The Broad Institute Genome Assembly &amp; Analysis Group"/>
            <consortium name="Computational R&amp;D Group"/>
            <consortium name="and Sequencing Platform"/>
            <person name="Di Palma F."/>
            <person name="Alfoldi J."/>
            <person name="Johnson J."/>
            <person name="Berlin A."/>
            <person name="Gnerre S."/>
            <person name="Jaffe D."/>
            <person name="MacCallum I."/>
            <person name="Young S."/>
            <person name="Walker B.J."/>
            <person name="Lander E.S."/>
            <person name="Lindblad-Toh K."/>
        </authorList>
    </citation>
    <scope>NUCLEOTIDE SEQUENCE [LARGE SCALE GENOMIC DNA]</scope>
</reference>
<feature type="domain" description="Fibronectin type-III" evidence="2">
    <location>
        <begin position="123"/>
        <end position="210"/>
    </location>
</feature>
<accession>W5MAX4</accession>
<dbReference type="InterPro" id="IPR036116">
    <property type="entry name" value="FN3_sf"/>
</dbReference>
<dbReference type="Ensembl" id="ENSLOCT00000005541.1">
    <property type="protein sequence ID" value="ENSLOCP00000005533.1"/>
    <property type="gene ID" value="ENSLOCG00000004618.1"/>
</dbReference>
<dbReference type="STRING" id="7918.ENSLOCP00000005533"/>
<dbReference type="Proteomes" id="UP000018468">
    <property type="component" value="Linkage group LG14"/>
</dbReference>
<evidence type="ECO:0000256" key="1">
    <source>
        <dbReference type="ARBA" id="ARBA00022737"/>
    </source>
</evidence>
<dbReference type="PROSITE" id="PS50853">
    <property type="entry name" value="FN3"/>
    <property type="match status" value="2"/>
</dbReference>
<dbReference type="CDD" id="cd00063">
    <property type="entry name" value="FN3"/>
    <property type="match status" value="2"/>
</dbReference>
<name>W5MAX4_LEPOC</name>